<keyword evidence="2" id="KW-0812">Transmembrane</keyword>
<dbReference type="SUPFAM" id="SSF51261">
    <property type="entry name" value="Duplicated hybrid motif"/>
    <property type="match status" value="1"/>
</dbReference>
<dbReference type="InterPro" id="IPR016047">
    <property type="entry name" value="M23ase_b-sheet_dom"/>
</dbReference>
<evidence type="ECO:0000313" key="4">
    <source>
        <dbReference type="EMBL" id="ADW03210.1"/>
    </source>
</evidence>
<sequence>MILIATVEWGRAGSVKMARWLVPVIAVGVVTPLSIGIGTLLLGSDDSEAAGGDVPASVGTELKAGDVGVPVMYAKLIRDAADDCDDKLLTAPVLAAQLKRESNFNARARSLAADEPSDDGGSLTDPRSAEQRAEDGNAGGKPAEEGLSGDEPASASGSEDASPGGELPDVAQAERPVTRGIAQFTDADWAAEGVDGNNDGVKDVLDPADAIPAQGKKMCALLRTAKERPGYRGTPLELALAGYRLGWRTVEEYGGLPRASGADGETYDYVKAVMKSYPKMVVPVGGVSGGWTLPVDGPAGTPYHQRGSSWSTGLHTGVDFVVPTGTPVKAIGPGEVVTAGPGGDYGDQVVIRHEDGTFSQYAHLSEVKAVVGQSVQGGTLIGWSGETGNASGPHLHFEVRTGPAFGSDLSPVPYLRAKGLIL</sequence>
<protein>
    <submittedName>
        <fullName evidence="4">Peptidase M23</fullName>
    </submittedName>
</protein>
<feature type="transmembrane region" description="Helical" evidence="2">
    <location>
        <begin position="20"/>
        <end position="42"/>
    </location>
</feature>
<dbReference type="AlphaFoldDB" id="A0A8D4BGA7"/>
<dbReference type="InterPro" id="IPR023346">
    <property type="entry name" value="Lysozyme-like_dom_sf"/>
</dbReference>
<dbReference type="InterPro" id="IPR011055">
    <property type="entry name" value="Dup_hybrid_motif"/>
</dbReference>
<dbReference type="Gene3D" id="1.10.530.10">
    <property type="match status" value="1"/>
</dbReference>
<organism evidence="4 5">
    <name type="scientific">Streptomyces pratensis (strain ATCC 33331 / IAF-45CD)</name>
    <dbReference type="NCBI Taxonomy" id="591167"/>
    <lineage>
        <taxon>Bacteria</taxon>
        <taxon>Bacillati</taxon>
        <taxon>Actinomycetota</taxon>
        <taxon>Actinomycetes</taxon>
        <taxon>Kitasatosporales</taxon>
        <taxon>Streptomycetaceae</taxon>
        <taxon>Streptomyces</taxon>
    </lineage>
</organism>
<gene>
    <name evidence="4" type="ordered locus">Sfla_1775</name>
</gene>
<evidence type="ECO:0000259" key="3">
    <source>
        <dbReference type="Pfam" id="PF01551"/>
    </source>
</evidence>
<accession>A0A8D4BGA7</accession>
<dbReference type="Proteomes" id="UP000002066">
    <property type="component" value="Chromosome"/>
</dbReference>
<dbReference type="OrthoDB" id="9815778at2"/>
<name>A0A8D4BGA7_STRFA</name>
<feature type="domain" description="M23ase beta-sheet core" evidence="3">
    <location>
        <begin position="314"/>
        <end position="401"/>
    </location>
</feature>
<dbReference type="CDD" id="cd12797">
    <property type="entry name" value="M23_peptidase"/>
    <property type="match status" value="1"/>
</dbReference>
<dbReference type="Gene3D" id="2.70.70.10">
    <property type="entry name" value="Glucose Permease (Domain IIA)"/>
    <property type="match status" value="1"/>
</dbReference>
<proteinExistence type="predicted"/>
<dbReference type="EMBL" id="CP002475">
    <property type="protein sequence ID" value="ADW03210.1"/>
    <property type="molecule type" value="Genomic_DNA"/>
</dbReference>
<dbReference type="Pfam" id="PF01551">
    <property type="entry name" value="Peptidase_M23"/>
    <property type="match status" value="1"/>
</dbReference>
<evidence type="ECO:0000313" key="5">
    <source>
        <dbReference type="Proteomes" id="UP000002066"/>
    </source>
</evidence>
<evidence type="ECO:0000256" key="1">
    <source>
        <dbReference type="SAM" id="MobiDB-lite"/>
    </source>
</evidence>
<feature type="region of interest" description="Disordered" evidence="1">
    <location>
        <begin position="110"/>
        <end position="169"/>
    </location>
</feature>
<reference evidence="4 5" key="1">
    <citation type="submission" date="2011-01" db="EMBL/GenBank/DDBJ databases">
        <title>Complete sequence of chromosome of Streptomyces flavogriseus ATCC 33331.</title>
        <authorList>
            <consortium name="US DOE Joint Genome Institute"/>
            <person name="Lucas S."/>
            <person name="Copeland A."/>
            <person name="Lapidus A."/>
            <person name="Cheng J.-F."/>
            <person name="Goodwin L."/>
            <person name="Pitluck S."/>
            <person name="Davenport K."/>
            <person name="Detter J.C."/>
            <person name="Han C."/>
            <person name="Tapia R."/>
            <person name="Land M."/>
            <person name="Hauser L."/>
            <person name="Kyrpides N."/>
            <person name="Ivanova N."/>
            <person name="Ovchinnikova G."/>
            <person name="Pagani I."/>
            <person name="Brumm P."/>
            <person name="Mead D."/>
            <person name="Woyke T."/>
        </authorList>
    </citation>
    <scope>NUCLEOTIDE SEQUENCE [LARGE SCALE GENOMIC DNA]</scope>
    <source>
        <strain evidence="5">ATCC 33331 / IAF-45CD</strain>
    </source>
</reference>
<evidence type="ECO:0000256" key="2">
    <source>
        <dbReference type="SAM" id="Phobius"/>
    </source>
</evidence>
<keyword evidence="2" id="KW-1133">Transmembrane helix</keyword>
<dbReference type="PANTHER" id="PTHR21666">
    <property type="entry name" value="PEPTIDASE-RELATED"/>
    <property type="match status" value="1"/>
</dbReference>
<dbReference type="SUPFAM" id="SSF53955">
    <property type="entry name" value="Lysozyme-like"/>
    <property type="match status" value="1"/>
</dbReference>
<dbReference type="FunFam" id="2.70.70.10:FF:000013">
    <property type="entry name" value="Peptidase family M23"/>
    <property type="match status" value="1"/>
</dbReference>
<dbReference type="GO" id="GO:0004222">
    <property type="term" value="F:metalloendopeptidase activity"/>
    <property type="evidence" value="ECO:0007669"/>
    <property type="project" value="TreeGrafter"/>
</dbReference>
<dbReference type="InterPro" id="IPR050570">
    <property type="entry name" value="Cell_wall_metabolism_enzyme"/>
</dbReference>
<dbReference type="KEGG" id="sfa:Sfla_1775"/>
<keyword evidence="2" id="KW-0472">Membrane</keyword>
<dbReference type="PANTHER" id="PTHR21666:SF270">
    <property type="entry name" value="MUREIN HYDROLASE ACTIVATOR ENVC"/>
    <property type="match status" value="1"/>
</dbReference>